<dbReference type="InterPro" id="IPR018062">
    <property type="entry name" value="HTH_AraC-typ_CS"/>
</dbReference>
<comment type="caution">
    <text evidence="5">The sequence shown here is derived from an EMBL/GenBank/DDBJ whole genome shotgun (WGS) entry which is preliminary data.</text>
</comment>
<dbReference type="InterPro" id="IPR009057">
    <property type="entry name" value="Homeodomain-like_sf"/>
</dbReference>
<evidence type="ECO:0000313" key="5">
    <source>
        <dbReference type="EMBL" id="PRR84849.1"/>
    </source>
</evidence>
<dbReference type="SMART" id="SM00342">
    <property type="entry name" value="HTH_ARAC"/>
    <property type="match status" value="1"/>
</dbReference>
<evidence type="ECO:0000256" key="3">
    <source>
        <dbReference type="ARBA" id="ARBA00023163"/>
    </source>
</evidence>
<dbReference type="PRINTS" id="PR00032">
    <property type="entry name" value="HTHARAC"/>
</dbReference>
<evidence type="ECO:0000259" key="4">
    <source>
        <dbReference type="PROSITE" id="PS01124"/>
    </source>
</evidence>
<dbReference type="Gene3D" id="1.10.10.60">
    <property type="entry name" value="Homeodomain-like"/>
    <property type="match status" value="2"/>
</dbReference>
<dbReference type="PANTHER" id="PTHR43280:SF28">
    <property type="entry name" value="HTH-TYPE TRANSCRIPTIONAL ACTIVATOR RHAS"/>
    <property type="match status" value="1"/>
</dbReference>
<keyword evidence="6" id="KW-1185">Reference proteome</keyword>
<dbReference type="PROSITE" id="PS00041">
    <property type="entry name" value="HTH_ARAC_FAMILY_1"/>
    <property type="match status" value="1"/>
</dbReference>
<gene>
    <name evidence="5" type="primary">yesS</name>
    <name evidence="5" type="ORF">CLLU_21910</name>
</gene>
<sequence>MDFIKILKDTLSTYSYCTNISLSVINEIGNEFMRIGKPSSFCRFFKECTDDLCPCSETHLYAARQSEKLGESYIFSCPAGLIHYTVPIIKKDVFKGSVLAGPILMNFPDEFMVNDIIQKFDLDIQLKGLIETKLSDIQIVQPSKVRHLSKLLFIVACSIIGEEKYELYEKNKRSHQQSKIGESLQNLKNTNKDMLYTYKIEKELLIKVKNGDIIGARNILNDLLAHILFYSGNDIRIIKTRTLELCTLLSRASIEGGADFNKIFCLNSDFLLKLNKIKKVEDISFLIINILDAFTENVFKINKSKNPALIKKCIAYINENYKNNITLDTVANMVHLNSSYFSSIFKKEIGMNFSSYLNKIRIEQSMFLLRNTDYSILNIALEVGFEDQSYFSKVFKNFTGMTPKQYRQKGNLTFVS</sequence>
<keyword evidence="2" id="KW-0238">DNA-binding</keyword>
<dbReference type="InterPro" id="IPR020449">
    <property type="entry name" value="Tscrpt_reg_AraC-type_HTH"/>
</dbReference>
<dbReference type="PROSITE" id="PS01124">
    <property type="entry name" value="HTH_ARAC_FAMILY_2"/>
    <property type="match status" value="1"/>
</dbReference>
<dbReference type="EMBL" id="PVXP01000031">
    <property type="protein sequence ID" value="PRR84849.1"/>
    <property type="molecule type" value="Genomic_DNA"/>
</dbReference>
<dbReference type="AlphaFoldDB" id="A0A2T0BLV8"/>
<keyword evidence="3" id="KW-0804">Transcription</keyword>
<evidence type="ECO:0000256" key="2">
    <source>
        <dbReference type="ARBA" id="ARBA00023125"/>
    </source>
</evidence>
<proteinExistence type="predicted"/>
<reference evidence="5 6" key="1">
    <citation type="submission" date="2018-03" db="EMBL/GenBank/DDBJ databases">
        <title>Genome sequence of Clostridium luticellarii DSM 29923.</title>
        <authorList>
            <person name="Poehlein A."/>
            <person name="Daniel R."/>
        </authorList>
    </citation>
    <scope>NUCLEOTIDE SEQUENCE [LARGE SCALE GENOMIC DNA]</scope>
    <source>
        <strain evidence="5 6">DSM 29923</strain>
    </source>
</reference>
<dbReference type="Pfam" id="PF10114">
    <property type="entry name" value="PocR"/>
    <property type="match status" value="1"/>
</dbReference>
<protein>
    <submittedName>
        <fullName evidence="5">HTH-type transcriptional regulator YesS</fullName>
    </submittedName>
</protein>
<dbReference type="Pfam" id="PF12833">
    <property type="entry name" value="HTH_18"/>
    <property type="match status" value="1"/>
</dbReference>
<accession>A0A2T0BLV8</accession>
<dbReference type="PANTHER" id="PTHR43280">
    <property type="entry name" value="ARAC-FAMILY TRANSCRIPTIONAL REGULATOR"/>
    <property type="match status" value="1"/>
</dbReference>
<dbReference type="GO" id="GO:0043565">
    <property type="term" value="F:sequence-specific DNA binding"/>
    <property type="evidence" value="ECO:0007669"/>
    <property type="project" value="InterPro"/>
</dbReference>
<dbReference type="OrthoDB" id="1934152at2"/>
<evidence type="ECO:0000256" key="1">
    <source>
        <dbReference type="ARBA" id="ARBA00023015"/>
    </source>
</evidence>
<dbReference type="InterPro" id="IPR018060">
    <property type="entry name" value="HTH_AraC"/>
</dbReference>
<name>A0A2T0BLV8_9CLOT</name>
<evidence type="ECO:0000313" key="6">
    <source>
        <dbReference type="Proteomes" id="UP000237798"/>
    </source>
</evidence>
<keyword evidence="1" id="KW-0805">Transcription regulation</keyword>
<dbReference type="GO" id="GO:0003700">
    <property type="term" value="F:DNA-binding transcription factor activity"/>
    <property type="evidence" value="ECO:0007669"/>
    <property type="project" value="InterPro"/>
</dbReference>
<dbReference type="Proteomes" id="UP000237798">
    <property type="component" value="Unassembled WGS sequence"/>
</dbReference>
<dbReference type="SUPFAM" id="SSF46689">
    <property type="entry name" value="Homeodomain-like"/>
    <property type="match status" value="2"/>
</dbReference>
<dbReference type="InterPro" id="IPR018771">
    <property type="entry name" value="PocR_dom"/>
</dbReference>
<organism evidence="5 6">
    <name type="scientific">Clostridium luticellarii</name>
    <dbReference type="NCBI Taxonomy" id="1691940"/>
    <lineage>
        <taxon>Bacteria</taxon>
        <taxon>Bacillati</taxon>
        <taxon>Bacillota</taxon>
        <taxon>Clostridia</taxon>
        <taxon>Eubacteriales</taxon>
        <taxon>Clostridiaceae</taxon>
        <taxon>Clostridium</taxon>
    </lineage>
</organism>
<feature type="domain" description="HTH araC/xylS-type" evidence="4">
    <location>
        <begin position="311"/>
        <end position="409"/>
    </location>
</feature>
<dbReference type="RefSeq" id="WP_106009815.1">
    <property type="nucleotide sequence ID" value="NZ_JALCRC010000044.1"/>
</dbReference>